<sequence>MMCSKLAMESTNSDSQLMALMDVTIERLSAELEDLKARRNSFAPVSKLPPEIMEKIFLFRRDGHSTAYGFIDSWQWIREVSHVCRSWRLVALHSRQLWSLLSFESSSCAKLLLERSRGSDGGPISVEILWDMREEDEEYMWNTLSSEAHRLQSFVIHRVAGGSDNCAWPLPSAPAPILESLRMELLESYDSPTATDLNILKLDHSHLFGGCTPRLRHLEVISMLIPWNSTIFTSNITTLTLTWEEGILLNPVVSLGTPAEFFQALERMPALENLDLYQIFDPTMKNFRSNKIVSLPKMKMFSLKAPTKQCTTIFKHLALPITASLDLNPIRLVNGRSGAYPDELSNKPCHISDLRKLMAALQAAWMPHAKRCGSLSLHFRSFEFGKEGFFHFQPNVPRCHMNAHIQPGTLKLYPYELLFFSVLHISTIQSIGIEPDFKELERGWGVFDGIERIRTLIEYFPNTKHISLRGSISHSAFMEHLKDYVFQPPDSEDEDTNSSSEDDSSPSEQAVRTNKFEGLISITLRVVKFKVLESDDEDHIEVQDLLKFCQMQSERGSRLQYLRLLDAYGLEEGDVEKLKSLVGHLEYTAYEA</sequence>
<feature type="region of interest" description="Disordered" evidence="1">
    <location>
        <begin position="488"/>
        <end position="510"/>
    </location>
</feature>
<dbReference type="Gene3D" id="1.20.1280.50">
    <property type="match status" value="1"/>
</dbReference>
<dbReference type="InterPro" id="IPR036047">
    <property type="entry name" value="F-box-like_dom_sf"/>
</dbReference>
<evidence type="ECO:0000313" key="3">
    <source>
        <dbReference type="EMBL" id="PPQ74884.1"/>
    </source>
</evidence>
<accession>A0A409W8Q9</accession>
<feature type="compositionally biased region" description="Acidic residues" evidence="1">
    <location>
        <begin position="490"/>
        <end position="505"/>
    </location>
</feature>
<name>A0A409W8Q9_9AGAR</name>
<dbReference type="EMBL" id="NHTK01005718">
    <property type="protein sequence ID" value="PPQ74884.1"/>
    <property type="molecule type" value="Genomic_DNA"/>
</dbReference>
<protein>
    <recommendedName>
        <fullName evidence="2">F-box domain-containing protein</fullName>
    </recommendedName>
</protein>
<gene>
    <name evidence="3" type="ORF">CVT24_003086</name>
</gene>
<comment type="caution">
    <text evidence="3">The sequence shown here is derived from an EMBL/GenBank/DDBJ whole genome shotgun (WGS) entry which is preliminary data.</text>
</comment>
<dbReference type="AlphaFoldDB" id="A0A409W8Q9"/>
<proteinExistence type="predicted"/>
<evidence type="ECO:0000313" key="4">
    <source>
        <dbReference type="Proteomes" id="UP000284842"/>
    </source>
</evidence>
<dbReference type="Pfam" id="PF12937">
    <property type="entry name" value="F-box-like"/>
    <property type="match status" value="1"/>
</dbReference>
<dbReference type="SUPFAM" id="SSF81383">
    <property type="entry name" value="F-box domain"/>
    <property type="match status" value="1"/>
</dbReference>
<evidence type="ECO:0000256" key="1">
    <source>
        <dbReference type="SAM" id="MobiDB-lite"/>
    </source>
</evidence>
<dbReference type="STRING" id="181874.A0A409W8Q9"/>
<dbReference type="InterPro" id="IPR001810">
    <property type="entry name" value="F-box_dom"/>
</dbReference>
<dbReference type="InParanoid" id="A0A409W8Q9"/>
<dbReference type="OrthoDB" id="2884925at2759"/>
<keyword evidence="4" id="KW-1185">Reference proteome</keyword>
<organism evidence="3 4">
    <name type="scientific">Panaeolus cyanescens</name>
    <dbReference type="NCBI Taxonomy" id="181874"/>
    <lineage>
        <taxon>Eukaryota</taxon>
        <taxon>Fungi</taxon>
        <taxon>Dikarya</taxon>
        <taxon>Basidiomycota</taxon>
        <taxon>Agaricomycotina</taxon>
        <taxon>Agaricomycetes</taxon>
        <taxon>Agaricomycetidae</taxon>
        <taxon>Agaricales</taxon>
        <taxon>Agaricineae</taxon>
        <taxon>Galeropsidaceae</taxon>
        <taxon>Panaeolus</taxon>
    </lineage>
</organism>
<feature type="domain" description="F-box" evidence="2">
    <location>
        <begin position="46"/>
        <end position="101"/>
    </location>
</feature>
<dbReference type="Proteomes" id="UP000284842">
    <property type="component" value="Unassembled WGS sequence"/>
</dbReference>
<reference evidence="3 4" key="1">
    <citation type="journal article" date="2018" name="Evol. Lett.">
        <title>Horizontal gene cluster transfer increased hallucinogenic mushroom diversity.</title>
        <authorList>
            <person name="Reynolds H.T."/>
            <person name="Vijayakumar V."/>
            <person name="Gluck-Thaler E."/>
            <person name="Korotkin H.B."/>
            <person name="Matheny P.B."/>
            <person name="Slot J.C."/>
        </authorList>
    </citation>
    <scope>NUCLEOTIDE SEQUENCE [LARGE SCALE GENOMIC DNA]</scope>
    <source>
        <strain evidence="3 4">2629</strain>
    </source>
</reference>
<evidence type="ECO:0000259" key="2">
    <source>
        <dbReference type="Pfam" id="PF12937"/>
    </source>
</evidence>